<comment type="caution">
    <text evidence="2">The sequence shown here is derived from an EMBL/GenBank/DDBJ whole genome shotgun (WGS) entry which is preliminary data.</text>
</comment>
<dbReference type="Proteomes" id="UP000298663">
    <property type="component" value="Unassembled WGS sequence"/>
</dbReference>
<reference evidence="2" key="3">
    <citation type="journal article" date="2019" name="G3 (Bethesda)">
        <title>Hybrid Assembly of the Genome of the Entomopathogenic Nematode Steinernema carpocapsae Identifies the X-Chromosome.</title>
        <authorList>
            <person name="Serra L."/>
            <person name="Macchietto M."/>
            <person name="Macias-Munoz A."/>
            <person name="McGill C.J."/>
            <person name="Rodriguez I.M."/>
            <person name="Rodriguez B."/>
            <person name="Murad R."/>
            <person name="Mortazavi A."/>
        </authorList>
    </citation>
    <scope>NUCLEOTIDE SEQUENCE</scope>
    <source>
        <strain evidence="2">ALL</strain>
    </source>
</reference>
<gene>
    <name evidence="2" type="ORF">L596_012453</name>
    <name evidence="3" type="ORF">L596_012461</name>
    <name evidence="1" type="ORF">L596_019828</name>
</gene>
<reference evidence="2" key="1">
    <citation type="submission" date="2013-11" db="EMBL/GenBank/DDBJ databases">
        <authorList>
            <person name="Sternberg P."/>
            <person name="Dillman A."/>
            <person name="Macchietto M."/>
        </authorList>
    </citation>
    <scope>NUCLEOTIDE SEQUENCE</scope>
    <source>
        <strain evidence="2">ALL</strain>
    </source>
</reference>
<dbReference type="AlphaFoldDB" id="A0A4U5NX25"/>
<dbReference type="EMBL" id="AZBU02000003">
    <property type="protein sequence ID" value="TKR88167.1"/>
    <property type="molecule type" value="Genomic_DNA"/>
</dbReference>
<keyword evidence="4" id="KW-1185">Reference proteome</keyword>
<name>A0A4U5NX25_STECR</name>
<evidence type="ECO:0000313" key="2">
    <source>
        <dbReference type="EMBL" id="TKR88167.1"/>
    </source>
</evidence>
<evidence type="ECO:0000313" key="4">
    <source>
        <dbReference type="Proteomes" id="UP000298663"/>
    </source>
</evidence>
<dbReference type="EMBL" id="AZBU02000006">
    <property type="protein sequence ID" value="TKR72370.1"/>
    <property type="molecule type" value="Genomic_DNA"/>
</dbReference>
<proteinExistence type="predicted"/>
<protein>
    <submittedName>
        <fullName evidence="2">Uncharacterized protein</fullName>
    </submittedName>
</protein>
<accession>A0A4U5NX25</accession>
<organism evidence="2 4">
    <name type="scientific">Steinernema carpocapsae</name>
    <name type="common">Entomopathogenic nematode</name>
    <dbReference type="NCBI Taxonomy" id="34508"/>
    <lineage>
        <taxon>Eukaryota</taxon>
        <taxon>Metazoa</taxon>
        <taxon>Ecdysozoa</taxon>
        <taxon>Nematoda</taxon>
        <taxon>Chromadorea</taxon>
        <taxon>Rhabditida</taxon>
        <taxon>Tylenchina</taxon>
        <taxon>Panagrolaimomorpha</taxon>
        <taxon>Strongyloidoidea</taxon>
        <taxon>Steinernematidae</taxon>
        <taxon>Steinernema</taxon>
    </lineage>
</organism>
<reference evidence="2 4" key="2">
    <citation type="journal article" date="2015" name="Genome Biol.">
        <title>Comparative genomics of Steinernema reveals deeply conserved gene regulatory networks.</title>
        <authorList>
            <person name="Dillman A.R."/>
            <person name="Macchietto M."/>
            <person name="Porter C.F."/>
            <person name="Rogers A."/>
            <person name="Williams B."/>
            <person name="Antoshechkin I."/>
            <person name="Lee M.M."/>
            <person name="Goodwin Z."/>
            <person name="Lu X."/>
            <person name="Lewis E.E."/>
            <person name="Goodrich-Blair H."/>
            <person name="Stock S.P."/>
            <person name="Adams B.J."/>
            <person name="Sternberg P.W."/>
            <person name="Mortazavi A."/>
        </authorList>
    </citation>
    <scope>NUCLEOTIDE SEQUENCE [LARGE SCALE GENOMIC DNA]</scope>
    <source>
        <strain evidence="2 4">ALL</strain>
    </source>
</reference>
<sequence>MAIAPFRCRPTDPQNLFLQALLYLDEFCVVSTTEVCESVRRPDSKWKQEEELRCVVDVSSKEVFERHELHVDLALLRYQKTEDGRVL</sequence>
<evidence type="ECO:0000313" key="3">
    <source>
        <dbReference type="EMBL" id="TKR88176.1"/>
    </source>
</evidence>
<dbReference type="EMBL" id="AZBU02000003">
    <property type="protein sequence ID" value="TKR88176.1"/>
    <property type="molecule type" value="Genomic_DNA"/>
</dbReference>
<evidence type="ECO:0000313" key="1">
    <source>
        <dbReference type="EMBL" id="TKR72370.1"/>
    </source>
</evidence>